<reference evidence="2 3" key="1">
    <citation type="submission" date="2018-12" db="EMBL/GenBank/DDBJ databases">
        <title>Complete Genome Sequence of Glutamicibacter creatinolyticus strain LGCM259,isolated from an abscess of a 12-year-old mare in Italy.</title>
        <authorList>
            <person name="Santos R.G."/>
            <person name="Silva A.L."/>
            <person name="Seyffert N."/>
            <person name="Castro T.L.P."/>
            <person name="Attili A.R."/>
            <person name="Rifici C."/>
            <person name="Mazzullo G."/>
            <person name="Brenig B."/>
            <person name="Venanzi F."/>
            <person name="Azevedo V."/>
        </authorList>
    </citation>
    <scope>NUCLEOTIDE SEQUENCE [LARGE SCALE GENOMIC DNA]</scope>
    <source>
        <strain evidence="2 3">LGCM 259</strain>
    </source>
</reference>
<dbReference type="KEGG" id="gcr:GcLGCM259_0174"/>
<name>A0A5B7WPK7_9MICC</name>
<dbReference type="EMBL" id="CP034412">
    <property type="protein sequence ID" value="QCY45958.1"/>
    <property type="molecule type" value="Genomic_DNA"/>
</dbReference>
<keyword evidence="1" id="KW-1133">Transmembrane helix</keyword>
<keyword evidence="3" id="KW-1185">Reference proteome</keyword>
<gene>
    <name evidence="2" type="ORF">GcLGCM259_0174</name>
</gene>
<dbReference type="RefSeq" id="WP_138174598.1">
    <property type="nucleotide sequence ID" value="NZ_CP034412.1"/>
</dbReference>
<feature type="transmembrane region" description="Helical" evidence="1">
    <location>
        <begin position="34"/>
        <end position="52"/>
    </location>
</feature>
<organism evidence="2 3">
    <name type="scientific">Glutamicibacter creatinolyticus</name>
    <dbReference type="NCBI Taxonomy" id="162496"/>
    <lineage>
        <taxon>Bacteria</taxon>
        <taxon>Bacillati</taxon>
        <taxon>Actinomycetota</taxon>
        <taxon>Actinomycetes</taxon>
        <taxon>Micrococcales</taxon>
        <taxon>Micrococcaceae</taxon>
        <taxon>Glutamicibacter</taxon>
    </lineage>
</organism>
<keyword evidence="1" id="KW-0472">Membrane</keyword>
<proteinExistence type="predicted"/>
<feature type="transmembrane region" description="Helical" evidence="1">
    <location>
        <begin position="64"/>
        <end position="85"/>
    </location>
</feature>
<evidence type="ECO:0000313" key="3">
    <source>
        <dbReference type="Proteomes" id="UP000307000"/>
    </source>
</evidence>
<protein>
    <submittedName>
        <fullName evidence="2">Uncharacterized protein</fullName>
    </submittedName>
</protein>
<evidence type="ECO:0000256" key="1">
    <source>
        <dbReference type="SAM" id="Phobius"/>
    </source>
</evidence>
<dbReference type="AlphaFoldDB" id="A0A5B7WPK7"/>
<evidence type="ECO:0000313" key="2">
    <source>
        <dbReference type="EMBL" id="QCY45958.1"/>
    </source>
</evidence>
<sequence>MSFGEREEAARQLAAVQAAQRALASPRRAGARQIGWLSVLLGLLLGALHVLLHFFTPQRSLTSFWVLCAAAAVAITVLALGYRRLHRVLPAGFGRRYLVALAASLVLYAGLLALIMTPMPLAVVLLLGAVVALPLAVAGGWMIRQ</sequence>
<dbReference type="Proteomes" id="UP000307000">
    <property type="component" value="Chromosome"/>
</dbReference>
<keyword evidence="1" id="KW-0812">Transmembrane</keyword>
<accession>A0A5B7WPK7</accession>
<feature type="transmembrane region" description="Helical" evidence="1">
    <location>
        <begin position="97"/>
        <end position="115"/>
    </location>
</feature>
<feature type="transmembrane region" description="Helical" evidence="1">
    <location>
        <begin position="121"/>
        <end position="143"/>
    </location>
</feature>